<accession>A0ACC2SKY2</accession>
<sequence length="127" mass="13574">MVFTSNIFNSANSQASSSQASFNGDKAQNVEAPVYTQAFEASNKEADLLLSPNSYGFDLFSSHLVSSSAPAPVPTPTQAVCQPINKDGNLNLEQLPATDQPAPLLGQKLRDSMKLFLSDEELPPKST</sequence>
<comment type="caution">
    <text evidence="1">The sequence shown here is derived from an EMBL/GenBank/DDBJ whole genome shotgun (WGS) entry which is preliminary data.</text>
</comment>
<protein>
    <submittedName>
        <fullName evidence="1">Uncharacterized protein</fullName>
    </submittedName>
</protein>
<evidence type="ECO:0000313" key="2">
    <source>
        <dbReference type="Proteomes" id="UP001165960"/>
    </source>
</evidence>
<organism evidence="1 2">
    <name type="scientific">Entomophthora muscae</name>
    <dbReference type="NCBI Taxonomy" id="34485"/>
    <lineage>
        <taxon>Eukaryota</taxon>
        <taxon>Fungi</taxon>
        <taxon>Fungi incertae sedis</taxon>
        <taxon>Zoopagomycota</taxon>
        <taxon>Entomophthoromycotina</taxon>
        <taxon>Entomophthoromycetes</taxon>
        <taxon>Entomophthorales</taxon>
        <taxon>Entomophthoraceae</taxon>
        <taxon>Entomophthora</taxon>
    </lineage>
</organism>
<gene>
    <name evidence="1" type="ORF">DSO57_1004915</name>
</gene>
<dbReference type="Proteomes" id="UP001165960">
    <property type="component" value="Unassembled WGS sequence"/>
</dbReference>
<keyword evidence="2" id="KW-1185">Reference proteome</keyword>
<proteinExistence type="predicted"/>
<evidence type="ECO:0000313" key="1">
    <source>
        <dbReference type="EMBL" id="KAJ9062970.1"/>
    </source>
</evidence>
<dbReference type="EMBL" id="QTSX02004983">
    <property type="protein sequence ID" value="KAJ9062970.1"/>
    <property type="molecule type" value="Genomic_DNA"/>
</dbReference>
<name>A0ACC2SKY2_9FUNG</name>
<reference evidence="1" key="1">
    <citation type="submission" date="2022-04" db="EMBL/GenBank/DDBJ databases">
        <title>Genome of the entomopathogenic fungus Entomophthora muscae.</title>
        <authorList>
            <person name="Elya C."/>
            <person name="Lovett B.R."/>
            <person name="Lee E."/>
            <person name="Macias A.M."/>
            <person name="Hajek A.E."/>
            <person name="De Bivort B.L."/>
            <person name="Kasson M.T."/>
            <person name="De Fine Licht H.H."/>
            <person name="Stajich J.E."/>
        </authorList>
    </citation>
    <scope>NUCLEOTIDE SEQUENCE</scope>
    <source>
        <strain evidence="1">Berkeley</strain>
    </source>
</reference>